<evidence type="ECO:0000256" key="5">
    <source>
        <dbReference type="ARBA" id="ARBA00022448"/>
    </source>
</evidence>
<dbReference type="EC" id="7.1.1.2" evidence="3 16"/>
<geneLocation type="mitochondrion" evidence="19"/>
<feature type="transmembrane region" description="Helical" evidence="16">
    <location>
        <begin position="329"/>
        <end position="347"/>
    </location>
</feature>
<gene>
    <name evidence="19" type="primary">NAD4</name>
</gene>
<keyword evidence="9 16" id="KW-0249">Electron transport</keyword>
<evidence type="ECO:0000256" key="13">
    <source>
        <dbReference type="ARBA" id="ARBA00023128"/>
    </source>
</evidence>
<keyword evidence="11 16" id="KW-0520">NAD</keyword>
<comment type="catalytic activity">
    <reaction evidence="15 16">
        <text>a ubiquinone + NADH + 5 H(+)(in) = a ubiquinol + NAD(+) + 4 H(+)(out)</text>
        <dbReference type="Rhea" id="RHEA:29091"/>
        <dbReference type="Rhea" id="RHEA-COMP:9565"/>
        <dbReference type="Rhea" id="RHEA-COMP:9566"/>
        <dbReference type="ChEBI" id="CHEBI:15378"/>
        <dbReference type="ChEBI" id="CHEBI:16389"/>
        <dbReference type="ChEBI" id="CHEBI:17976"/>
        <dbReference type="ChEBI" id="CHEBI:57540"/>
        <dbReference type="ChEBI" id="CHEBI:57945"/>
        <dbReference type="EC" id="7.1.1.2"/>
    </reaction>
</comment>
<keyword evidence="12 16" id="KW-0830">Ubiquinone</keyword>
<feature type="transmembrane region" description="Helical" evidence="16">
    <location>
        <begin position="209"/>
        <end position="229"/>
    </location>
</feature>
<dbReference type="InterPro" id="IPR003918">
    <property type="entry name" value="NADH_UbQ_OxRdtase"/>
</dbReference>
<evidence type="ECO:0000256" key="10">
    <source>
        <dbReference type="ARBA" id="ARBA00022989"/>
    </source>
</evidence>
<evidence type="ECO:0000256" key="4">
    <source>
        <dbReference type="ARBA" id="ARBA00021006"/>
    </source>
</evidence>
<feature type="transmembrane region" description="Helical" evidence="16">
    <location>
        <begin position="180"/>
        <end position="202"/>
    </location>
</feature>
<organism evidence="19">
    <name type="scientific">Eusyllis blomstrandi</name>
    <name type="common">Polychaete worm</name>
    <dbReference type="NCBI Taxonomy" id="199554"/>
    <lineage>
        <taxon>Eukaryota</taxon>
        <taxon>Metazoa</taxon>
        <taxon>Spiralia</taxon>
        <taxon>Lophotrochozoa</taxon>
        <taxon>Annelida</taxon>
        <taxon>Polychaeta</taxon>
        <taxon>Errantia</taxon>
        <taxon>Phyllodocida</taxon>
        <taxon>Syllidae</taxon>
        <taxon>Eusyllis</taxon>
    </lineage>
</organism>
<keyword evidence="13 16" id="KW-0496">Mitochondrion</keyword>
<evidence type="ECO:0000256" key="9">
    <source>
        <dbReference type="ARBA" id="ARBA00022982"/>
    </source>
</evidence>
<evidence type="ECO:0000313" key="19">
    <source>
        <dbReference type="EMBL" id="AOR87122.1"/>
    </source>
</evidence>
<dbReference type="PANTHER" id="PTHR43507:SF20">
    <property type="entry name" value="NADH-UBIQUINONE OXIDOREDUCTASE CHAIN 4"/>
    <property type="match status" value="1"/>
</dbReference>
<feature type="transmembrane region" description="Helical" evidence="16">
    <location>
        <begin position="297"/>
        <end position="317"/>
    </location>
</feature>
<dbReference type="EMBL" id="KX752423">
    <property type="protein sequence ID" value="AOR87122.1"/>
    <property type="molecule type" value="Genomic_DNA"/>
</dbReference>
<evidence type="ECO:0000256" key="11">
    <source>
        <dbReference type="ARBA" id="ARBA00023027"/>
    </source>
</evidence>
<name>A0A1C9UZC2_EUSBL</name>
<dbReference type="GO" id="GO:0008137">
    <property type="term" value="F:NADH dehydrogenase (ubiquinone) activity"/>
    <property type="evidence" value="ECO:0007669"/>
    <property type="project" value="UniProtKB-UniRule"/>
</dbReference>
<proteinExistence type="inferred from homology"/>
<feature type="transmembrane region" description="Helical" evidence="16">
    <location>
        <begin position="241"/>
        <end position="262"/>
    </location>
</feature>
<dbReference type="PANTHER" id="PTHR43507">
    <property type="entry name" value="NADH-UBIQUINONE OXIDOREDUCTASE CHAIN 4"/>
    <property type="match status" value="1"/>
</dbReference>
<dbReference type="Pfam" id="PF00361">
    <property type="entry name" value="Proton_antipo_M"/>
    <property type="match status" value="1"/>
</dbReference>
<dbReference type="GO" id="GO:0031966">
    <property type="term" value="C:mitochondrial membrane"/>
    <property type="evidence" value="ECO:0007669"/>
    <property type="project" value="UniProtKB-SubCell"/>
</dbReference>
<evidence type="ECO:0000256" key="14">
    <source>
        <dbReference type="ARBA" id="ARBA00023136"/>
    </source>
</evidence>
<feature type="transmembrane region" description="Helical" evidence="16">
    <location>
        <begin position="53"/>
        <end position="71"/>
    </location>
</feature>
<accession>A0A1C9UZC2</accession>
<dbReference type="AlphaFoldDB" id="A0A1C9UZC2"/>
<keyword evidence="8" id="KW-1278">Translocase</keyword>
<feature type="transmembrane region" description="Helical" evidence="16">
    <location>
        <begin position="106"/>
        <end position="127"/>
    </location>
</feature>
<dbReference type="GO" id="GO:0015990">
    <property type="term" value="P:electron transport coupled proton transport"/>
    <property type="evidence" value="ECO:0007669"/>
    <property type="project" value="TreeGrafter"/>
</dbReference>
<dbReference type="GO" id="GO:0003954">
    <property type="term" value="F:NADH dehydrogenase activity"/>
    <property type="evidence" value="ECO:0007669"/>
    <property type="project" value="TreeGrafter"/>
</dbReference>
<feature type="transmembrane region" description="Helical" evidence="16">
    <location>
        <begin position="380"/>
        <end position="400"/>
    </location>
</feature>
<evidence type="ECO:0000256" key="3">
    <source>
        <dbReference type="ARBA" id="ARBA00012944"/>
    </source>
</evidence>
<evidence type="ECO:0000256" key="2">
    <source>
        <dbReference type="ARBA" id="ARBA00009025"/>
    </source>
</evidence>
<dbReference type="Pfam" id="PF01059">
    <property type="entry name" value="Oxidored_q5_N"/>
    <property type="match status" value="1"/>
</dbReference>
<keyword evidence="10 16" id="KW-1133">Transmembrane helix</keyword>
<protein>
    <recommendedName>
        <fullName evidence="4 16">NADH-ubiquinone oxidoreductase chain 4</fullName>
        <ecNumber evidence="3 16">7.1.1.2</ecNumber>
    </recommendedName>
</protein>
<evidence type="ECO:0000256" key="8">
    <source>
        <dbReference type="ARBA" id="ARBA00022967"/>
    </source>
</evidence>
<feature type="domain" description="NADH:quinone oxidoreductase/Mrp antiporter transmembrane" evidence="17">
    <location>
        <begin position="103"/>
        <end position="385"/>
    </location>
</feature>
<keyword evidence="7 16" id="KW-0812">Transmembrane</keyword>
<evidence type="ECO:0000259" key="18">
    <source>
        <dbReference type="Pfam" id="PF01059"/>
    </source>
</evidence>
<evidence type="ECO:0000256" key="16">
    <source>
        <dbReference type="RuleBase" id="RU003297"/>
    </source>
</evidence>
<dbReference type="PRINTS" id="PR01437">
    <property type="entry name" value="NUOXDRDTASE4"/>
</dbReference>
<evidence type="ECO:0000256" key="7">
    <source>
        <dbReference type="ARBA" id="ARBA00022692"/>
    </source>
</evidence>
<feature type="transmembrane region" description="Helical" evidence="16">
    <location>
        <begin position="139"/>
        <end position="160"/>
    </location>
</feature>
<feature type="transmembrane region" description="Helical" evidence="16">
    <location>
        <begin position="271"/>
        <end position="291"/>
    </location>
</feature>
<sequence length="444" mass="50328">MLKLIFPILLMPKFSWKYTNLMLLLMTLGLIPQFYFNFLQMKMLSNMMYIDSMSSPMLILTAWTSSLMLLASMNISMKKMMKNQFLIILSALTIILLIAFSTNNMMLYYIFFEASLIPTLVMILTWGYQPERLQASMYLIMYTVTASLPFLMSLMLVNYYKHTISFLLSPLYLSNHFSTVLALFLSLAFLVKMPLYISHLWLPKAHVEAPVAGSMVLAAILLKLGSYGILRMATMTPVMFIKLNIIFISISLCGAIITALICMRQQDMKSLIAYSSVGHMALMIGGIFSSSKWGWEGSVSMMIAHGLSSSCLFSLANMNYESTNSRSMFLTKGLLFLFPTMSMWWFIMSAANMAAPPTLNLLSEIMLLTSMLMMSFYNSIMLGIIGFLAAAYSLFLYTSLHHSNPMVTSNPLFTTAPRHLIISLYHFTPLYLFILMSVNITSWL</sequence>
<evidence type="ECO:0000259" key="17">
    <source>
        <dbReference type="Pfam" id="PF00361"/>
    </source>
</evidence>
<comment type="function">
    <text evidence="16">Core subunit of the mitochondrial membrane respiratory chain NADH dehydrogenase (Complex I) which catalyzes electron transfer from NADH through the respiratory chain, using ubiquinone as an electron acceptor. Essential for the catalytic activity and assembly of complex I.</text>
</comment>
<evidence type="ECO:0000256" key="15">
    <source>
        <dbReference type="ARBA" id="ARBA00049551"/>
    </source>
</evidence>
<feature type="transmembrane region" description="Helical" evidence="16">
    <location>
        <begin position="83"/>
        <end position="100"/>
    </location>
</feature>
<keyword evidence="6 16" id="KW-0679">Respiratory chain</keyword>
<dbReference type="InterPro" id="IPR001750">
    <property type="entry name" value="ND/Mrp_TM"/>
</dbReference>
<dbReference type="GO" id="GO:0048039">
    <property type="term" value="F:ubiquinone binding"/>
    <property type="evidence" value="ECO:0007669"/>
    <property type="project" value="TreeGrafter"/>
</dbReference>
<keyword evidence="5 16" id="KW-0813">Transport</keyword>
<evidence type="ECO:0000256" key="1">
    <source>
        <dbReference type="ARBA" id="ARBA00004225"/>
    </source>
</evidence>
<reference evidence="19" key="1">
    <citation type="journal article" date="2016" name="Gene">
        <title>Syllidae mitochondrial gene order is unusually variable for Annelida.</title>
        <authorList>
            <person name="Aguado M.T."/>
            <person name="Richter S."/>
            <person name="Sontowski R."/>
            <person name="Golombek A."/>
            <person name="Struck T.H."/>
            <person name="Bleidorn C."/>
        </authorList>
    </citation>
    <scope>NUCLEOTIDE SEQUENCE</scope>
</reference>
<feature type="domain" description="NADH:ubiquinone oxidoreductase chain 4 N-terminal" evidence="18">
    <location>
        <begin position="1"/>
        <end position="99"/>
    </location>
</feature>
<comment type="similarity">
    <text evidence="2 16">Belongs to the complex I subunit 4 family.</text>
</comment>
<comment type="subcellular location">
    <subcellularLocation>
        <location evidence="1 16">Mitochondrion membrane</location>
        <topology evidence="1 16">Multi-pass membrane protein</topology>
    </subcellularLocation>
</comment>
<keyword evidence="14 16" id="KW-0472">Membrane</keyword>
<feature type="transmembrane region" description="Helical" evidence="16">
    <location>
        <begin position="21"/>
        <end position="41"/>
    </location>
</feature>
<dbReference type="InterPro" id="IPR000260">
    <property type="entry name" value="NADH4_N"/>
</dbReference>
<feature type="transmembrane region" description="Helical" evidence="16">
    <location>
        <begin position="420"/>
        <end position="440"/>
    </location>
</feature>
<dbReference type="GO" id="GO:0042773">
    <property type="term" value="P:ATP synthesis coupled electron transport"/>
    <property type="evidence" value="ECO:0007669"/>
    <property type="project" value="InterPro"/>
</dbReference>
<evidence type="ECO:0000256" key="12">
    <source>
        <dbReference type="ARBA" id="ARBA00023075"/>
    </source>
</evidence>
<evidence type="ECO:0000256" key="6">
    <source>
        <dbReference type="ARBA" id="ARBA00022660"/>
    </source>
</evidence>